<name>A0A2G2YS70_CAPAN</name>
<reference evidence="1 2" key="2">
    <citation type="journal article" date="2017" name="Genome Biol.">
        <title>New reference genome sequences of hot pepper reveal the massive evolution of plant disease-resistance genes by retroduplication.</title>
        <authorList>
            <person name="Kim S."/>
            <person name="Park J."/>
            <person name="Yeom S.I."/>
            <person name="Kim Y.M."/>
            <person name="Seo E."/>
            <person name="Kim K.T."/>
            <person name="Kim M.S."/>
            <person name="Lee J.M."/>
            <person name="Cheong K."/>
            <person name="Shin H.S."/>
            <person name="Kim S.B."/>
            <person name="Han K."/>
            <person name="Lee J."/>
            <person name="Park M."/>
            <person name="Lee H.A."/>
            <person name="Lee H.Y."/>
            <person name="Lee Y."/>
            <person name="Oh S."/>
            <person name="Lee J.H."/>
            <person name="Choi E."/>
            <person name="Choi E."/>
            <person name="Lee S.E."/>
            <person name="Jeon J."/>
            <person name="Kim H."/>
            <person name="Choi G."/>
            <person name="Song H."/>
            <person name="Lee J."/>
            <person name="Lee S.C."/>
            <person name="Kwon J.K."/>
            <person name="Lee H.Y."/>
            <person name="Koo N."/>
            <person name="Hong Y."/>
            <person name="Kim R.W."/>
            <person name="Kang W.H."/>
            <person name="Huh J.H."/>
            <person name="Kang B.C."/>
            <person name="Yang T.J."/>
            <person name="Lee Y.H."/>
            <person name="Bennetzen J.L."/>
            <person name="Choi D."/>
        </authorList>
    </citation>
    <scope>NUCLEOTIDE SEQUENCE [LARGE SCALE GENOMIC DNA]</scope>
    <source>
        <strain evidence="2">cv. CM334</strain>
    </source>
</reference>
<dbReference type="STRING" id="4072.A0A2G2YS70"/>
<dbReference type="Gramene" id="PHT72593">
    <property type="protein sequence ID" value="PHT72593"/>
    <property type="gene ID" value="T459_23378"/>
</dbReference>
<organism evidence="1 2">
    <name type="scientific">Capsicum annuum</name>
    <name type="common">Capsicum pepper</name>
    <dbReference type="NCBI Taxonomy" id="4072"/>
    <lineage>
        <taxon>Eukaryota</taxon>
        <taxon>Viridiplantae</taxon>
        <taxon>Streptophyta</taxon>
        <taxon>Embryophyta</taxon>
        <taxon>Tracheophyta</taxon>
        <taxon>Spermatophyta</taxon>
        <taxon>Magnoliopsida</taxon>
        <taxon>eudicotyledons</taxon>
        <taxon>Gunneridae</taxon>
        <taxon>Pentapetalae</taxon>
        <taxon>asterids</taxon>
        <taxon>lamiids</taxon>
        <taxon>Solanales</taxon>
        <taxon>Solanaceae</taxon>
        <taxon>Solanoideae</taxon>
        <taxon>Capsiceae</taxon>
        <taxon>Capsicum</taxon>
    </lineage>
</organism>
<proteinExistence type="predicted"/>
<evidence type="ECO:0000313" key="2">
    <source>
        <dbReference type="Proteomes" id="UP000222542"/>
    </source>
</evidence>
<dbReference type="Proteomes" id="UP000222542">
    <property type="component" value="Unassembled WGS sequence"/>
</dbReference>
<accession>A0A2G2YS70</accession>
<dbReference type="InterPro" id="IPR027409">
    <property type="entry name" value="GroEL-like_apical_dom_sf"/>
</dbReference>
<dbReference type="PANTHER" id="PTHR45748:SF14">
    <property type="entry name" value="1-PHOSPHATIDYLINOSITOL-3-PHOSPHATE 5-KINASE FAB1C-RELATED"/>
    <property type="match status" value="1"/>
</dbReference>
<sequence>MSCCLARYDVDKDEIGETVATFSSSRSLFSIFPAKDKQHVDHKEPLQAVVHGHFRALVLQEKEQLKMIVSRIEAHHPNVLLVEESVFICPGASIGKRISLVLNVKAPLLERLICTVTPASSNMEESHNMLKFASKAKHVEIYASRIKKLNGSVPIDSKIQRDASLETSDFNHGRSSSKLNDDISKACSVIIDSTQAG</sequence>
<dbReference type="AlphaFoldDB" id="A0A2G2YS70"/>
<comment type="caution">
    <text evidence="1">The sequence shown here is derived from an EMBL/GenBank/DDBJ whole genome shotgun (WGS) entry which is preliminary data.</text>
</comment>
<gene>
    <name evidence="1" type="ORF">T459_23378</name>
</gene>
<dbReference type="PANTHER" id="PTHR45748">
    <property type="entry name" value="1-PHOSPHATIDYLINOSITOL 3-PHOSPHATE 5-KINASE-RELATED"/>
    <property type="match status" value="1"/>
</dbReference>
<dbReference type="EMBL" id="AYRZ02000009">
    <property type="protein sequence ID" value="PHT72593.1"/>
    <property type="molecule type" value="Genomic_DNA"/>
</dbReference>
<dbReference type="Gene3D" id="3.50.7.10">
    <property type="entry name" value="GroEL"/>
    <property type="match status" value="1"/>
</dbReference>
<evidence type="ECO:0000313" key="1">
    <source>
        <dbReference type="EMBL" id="PHT72593.1"/>
    </source>
</evidence>
<keyword evidence="2" id="KW-1185">Reference proteome</keyword>
<reference evidence="1 2" key="1">
    <citation type="journal article" date="2014" name="Nat. Genet.">
        <title>Genome sequence of the hot pepper provides insights into the evolution of pungency in Capsicum species.</title>
        <authorList>
            <person name="Kim S."/>
            <person name="Park M."/>
            <person name="Yeom S.I."/>
            <person name="Kim Y.M."/>
            <person name="Lee J.M."/>
            <person name="Lee H.A."/>
            <person name="Seo E."/>
            <person name="Choi J."/>
            <person name="Cheong K."/>
            <person name="Kim K.T."/>
            <person name="Jung K."/>
            <person name="Lee G.W."/>
            <person name="Oh S.K."/>
            <person name="Bae C."/>
            <person name="Kim S.B."/>
            <person name="Lee H.Y."/>
            <person name="Kim S.Y."/>
            <person name="Kim M.S."/>
            <person name="Kang B.C."/>
            <person name="Jo Y.D."/>
            <person name="Yang H.B."/>
            <person name="Jeong H.J."/>
            <person name="Kang W.H."/>
            <person name="Kwon J.K."/>
            <person name="Shin C."/>
            <person name="Lim J.Y."/>
            <person name="Park J.H."/>
            <person name="Huh J.H."/>
            <person name="Kim J.S."/>
            <person name="Kim B.D."/>
            <person name="Cohen O."/>
            <person name="Paran I."/>
            <person name="Suh M.C."/>
            <person name="Lee S.B."/>
            <person name="Kim Y.K."/>
            <person name="Shin Y."/>
            <person name="Noh S.J."/>
            <person name="Park J."/>
            <person name="Seo Y.S."/>
            <person name="Kwon S.Y."/>
            <person name="Kim H.A."/>
            <person name="Park J.M."/>
            <person name="Kim H.J."/>
            <person name="Choi S.B."/>
            <person name="Bosland P.W."/>
            <person name="Reeves G."/>
            <person name="Jo S.H."/>
            <person name="Lee B.W."/>
            <person name="Cho H.T."/>
            <person name="Choi H.S."/>
            <person name="Lee M.S."/>
            <person name="Yu Y."/>
            <person name="Do Choi Y."/>
            <person name="Park B.S."/>
            <person name="van Deynze A."/>
            <person name="Ashrafi H."/>
            <person name="Hill T."/>
            <person name="Kim W.T."/>
            <person name="Pai H.S."/>
            <person name="Ahn H.K."/>
            <person name="Yeam I."/>
            <person name="Giovannoni J.J."/>
            <person name="Rose J.K."/>
            <person name="Sorensen I."/>
            <person name="Lee S.J."/>
            <person name="Kim R.W."/>
            <person name="Choi I.Y."/>
            <person name="Choi B.S."/>
            <person name="Lim J.S."/>
            <person name="Lee Y.H."/>
            <person name="Choi D."/>
        </authorList>
    </citation>
    <scope>NUCLEOTIDE SEQUENCE [LARGE SCALE GENOMIC DNA]</scope>
    <source>
        <strain evidence="2">cv. CM334</strain>
    </source>
</reference>
<protein>
    <submittedName>
        <fullName evidence="1">Uncharacterized protein</fullName>
    </submittedName>
</protein>